<dbReference type="PIRSF" id="PIRSF006806">
    <property type="entry name" value="FTHF_cligase"/>
    <property type="match status" value="1"/>
</dbReference>
<dbReference type="GO" id="GO:0009396">
    <property type="term" value="P:folic acid-containing compound biosynthetic process"/>
    <property type="evidence" value="ECO:0007669"/>
    <property type="project" value="TreeGrafter"/>
</dbReference>
<evidence type="ECO:0000256" key="3">
    <source>
        <dbReference type="ARBA" id="ARBA00022840"/>
    </source>
</evidence>
<keyword evidence="2 4" id="KW-0547">Nucleotide-binding</keyword>
<comment type="catalytic activity">
    <reaction evidence="5">
        <text>(6S)-5-formyl-5,6,7,8-tetrahydrofolate + ATP = (6R)-5,10-methenyltetrahydrofolate + ADP + phosphate</text>
        <dbReference type="Rhea" id="RHEA:10488"/>
        <dbReference type="ChEBI" id="CHEBI:30616"/>
        <dbReference type="ChEBI" id="CHEBI:43474"/>
        <dbReference type="ChEBI" id="CHEBI:57455"/>
        <dbReference type="ChEBI" id="CHEBI:57457"/>
        <dbReference type="ChEBI" id="CHEBI:456216"/>
        <dbReference type="EC" id="6.3.3.2"/>
    </reaction>
</comment>
<dbReference type="PANTHER" id="PTHR23407:SF1">
    <property type="entry name" value="5-FORMYLTETRAHYDROFOLATE CYCLO-LIGASE"/>
    <property type="match status" value="1"/>
</dbReference>
<dbReference type="InterPro" id="IPR037171">
    <property type="entry name" value="NagB/RpiA_transferase-like"/>
</dbReference>
<proteinExistence type="inferred from homology"/>
<gene>
    <name evidence="6" type="ORF">EHO59_08260</name>
</gene>
<feature type="binding site" evidence="4">
    <location>
        <position position="56"/>
    </location>
    <ligand>
        <name>substrate</name>
    </ligand>
</feature>
<keyword evidence="5" id="KW-0479">Metal-binding</keyword>
<dbReference type="NCBIfam" id="TIGR02727">
    <property type="entry name" value="MTHFS_bact"/>
    <property type="match status" value="1"/>
</dbReference>
<dbReference type="GO" id="GO:0035999">
    <property type="term" value="P:tetrahydrofolate interconversion"/>
    <property type="evidence" value="ECO:0007669"/>
    <property type="project" value="TreeGrafter"/>
</dbReference>
<comment type="caution">
    <text evidence="6">The sequence shown here is derived from an EMBL/GenBank/DDBJ whole genome shotgun (WGS) entry which is preliminary data.</text>
</comment>
<dbReference type="OrthoDB" id="9801938at2"/>
<evidence type="ECO:0000313" key="7">
    <source>
        <dbReference type="Proteomes" id="UP000297453"/>
    </source>
</evidence>
<reference evidence="6" key="1">
    <citation type="journal article" date="2019" name="PLoS Negl. Trop. Dis.">
        <title>Revisiting the worldwide diversity of Leptospira species in the environment.</title>
        <authorList>
            <person name="Vincent A.T."/>
            <person name="Schiettekatte O."/>
            <person name="Bourhy P."/>
            <person name="Veyrier F.J."/>
            <person name="Picardeau M."/>
        </authorList>
    </citation>
    <scope>NUCLEOTIDE SEQUENCE [LARGE SCALE GENOMIC DNA]</scope>
    <source>
        <strain evidence="6">SSS9</strain>
    </source>
</reference>
<dbReference type="EMBL" id="RQEP01000010">
    <property type="protein sequence ID" value="TGK04840.1"/>
    <property type="molecule type" value="Genomic_DNA"/>
</dbReference>
<dbReference type="RefSeq" id="WP_135586764.1">
    <property type="nucleotide sequence ID" value="NZ_RQEP01000010.1"/>
</dbReference>
<dbReference type="PANTHER" id="PTHR23407">
    <property type="entry name" value="ATPASE INHIBITOR/5-FORMYLTETRAHYDROFOLATE CYCLO-LIGASE"/>
    <property type="match status" value="1"/>
</dbReference>
<dbReference type="Pfam" id="PF01812">
    <property type="entry name" value="5-FTHF_cyc-lig"/>
    <property type="match status" value="1"/>
</dbReference>
<dbReference type="Proteomes" id="UP000297453">
    <property type="component" value="Unassembled WGS sequence"/>
</dbReference>
<dbReference type="Gene3D" id="3.40.50.10420">
    <property type="entry name" value="NagB/RpiA/CoA transferase-like"/>
    <property type="match status" value="1"/>
</dbReference>
<name>A0A4R9G204_9LEPT</name>
<comment type="similarity">
    <text evidence="1 5">Belongs to the 5-formyltetrahydrofolate cyclo-ligase family.</text>
</comment>
<dbReference type="GO" id="GO:0005524">
    <property type="term" value="F:ATP binding"/>
    <property type="evidence" value="ECO:0007669"/>
    <property type="project" value="UniProtKB-KW"/>
</dbReference>
<evidence type="ECO:0000313" key="6">
    <source>
        <dbReference type="EMBL" id="TGK04840.1"/>
    </source>
</evidence>
<keyword evidence="5" id="KW-0460">Magnesium</keyword>
<dbReference type="InterPro" id="IPR002698">
    <property type="entry name" value="FTHF_cligase"/>
</dbReference>
<dbReference type="AlphaFoldDB" id="A0A4R9G204"/>
<accession>A0A4R9G204</accession>
<feature type="binding site" evidence="4">
    <location>
        <begin position="130"/>
        <end position="138"/>
    </location>
    <ligand>
        <name>ATP</name>
        <dbReference type="ChEBI" id="CHEBI:30616"/>
    </ligand>
</feature>
<dbReference type="GO" id="GO:0030272">
    <property type="term" value="F:5-formyltetrahydrofolate cyclo-ligase activity"/>
    <property type="evidence" value="ECO:0007669"/>
    <property type="project" value="UniProtKB-EC"/>
</dbReference>
<dbReference type="EC" id="6.3.3.2" evidence="5"/>
<comment type="cofactor">
    <cofactor evidence="5">
        <name>Mg(2+)</name>
        <dbReference type="ChEBI" id="CHEBI:18420"/>
    </cofactor>
</comment>
<evidence type="ECO:0000256" key="4">
    <source>
        <dbReference type="PIRSR" id="PIRSR006806-1"/>
    </source>
</evidence>
<evidence type="ECO:0000256" key="2">
    <source>
        <dbReference type="ARBA" id="ARBA00022741"/>
    </source>
</evidence>
<protein>
    <recommendedName>
        <fullName evidence="5">5-formyltetrahydrofolate cyclo-ligase</fullName>
        <ecNumber evidence="5">6.3.3.2</ecNumber>
    </recommendedName>
</protein>
<organism evidence="6 7">
    <name type="scientific">Leptospira semungkisensis</name>
    <dbReference type="NCBI Taxonomy" id="2484985"/>
    <lineage>
        <taxon>Bacteria</taxon>
        <taxon>Pseudomonadati</taxon>
        <taxon>Spirochaetota</taxon>
        <taxon>Spirochaetia</taxon>
        <taxon>Leptospirales</taxon>
        <taxon>Leptospiraceae</taxon>
        <taxon>Leptospira</taxon>
    </lineage>
</organism>
<evidence type="ECO:0000256" key="1">
    <source>
        <dbReference type="ARBA" id="ARBA00010638"/>
    </source>
</evidence>
<keyword evidence="6" id="KW-0436">Ligase</keyword>
<evidence type="ECO:0000256" key="5">
    <source>
        <dbReference type="RuleBase" id="RU361279"/>
    </source>
</evidence>
<dbReference type="SUPFAM" id="SSF100950">
    <property type="entry name" value="NagB/RpiA/CoA transferase-like"/>
    <property type="match status" value="1"/>
</dbReference>
<keyword evidence="3 4" id="KW-0067">ATP-binding</keyword>
<dbReference type="GO" id="GO:0046872">
    <property type="term" value="F:metal ion binding"/>
    <property type="evidence" value="ECO:0007669"/>
    <property type="project" value="UniProtKB-KW"/>
</dbReference>
<sequence>MLSKQDARKIQKLAMQTVALRSEKEENIRTNLIHFLRHRSSRSNLNIISYVSDEFEISAFPSTSCIQLEDLRFDLFFPKITEAGLEFREGLEFSKGAFGILEPSGKKTLLPKEADWILIPALGWNGEGARLGRGKGFYDRSMQNVPSEKMIGLSFEDLYPCEFSAEPHDLRVGTVITEKKNHCFPHKIGEKSVR</sequence>
<feature type="binding site" evidence="4">
    <location>
        <position position="51"/>
    </location>
    <ligand>
        <name>substrate</name>
    </ligand>
</feature>
<keyword evidence="7" id="KW-1185">Reference proteome</keyword>
<dbReference type="InterPro" id="IPR024185">
    <property type="entry name" value="FTHF_cligase-like_sf"/>
</dbReference>